<evidence type="ECO:0000256" key="9">
    <source>
        <dbReference type="ARBA" id="ARBA00022848"/>
    </source>
</evidence>
<evidence type="ECO:0000256" key="10">
    <source>
        <dbReference type="ARBA" id="ARBA00023002"/>
    </source>
</evidence>
<dbReference type="InterPro" id="IPR050476">
    <property type="entry name" value="Insect_CytP450_Detox"/>
</dbReference>
<evidence type="ECO:0000256" key="2">
    <source>
        <dbReference type="ARBA" id="ARBA00003690"/>
    </source>
</evidence>
<evidence type="ECO:0000256" key="4">
    <source>
        <dbReference type="ARBA" id="ARBA00004406"/>
    </source>
</evidence>
<reference evidence="16" key="1">
    <citation type="submission" date="2021-12" db="EMBL/GenBank/DDBJ databases">
        <authorList>
            <person name="King R."/>
        </authorList>
    </citation>
    <scope>NUCLEOTIDE SEQUENCE</scope>
</reference>
<dbReference type="InterPro" id="IPR036396">
    <property type="entry name" value="Cyt_P450_sf"/>
</dbReference>
<gene>
    <name evidence="16" type="ORF">BEMITA_LOCUS6947</name>
</gene>
<comment type="cofactor">
    <cofactor evidence="1 14">
        <name>heme</name>
        <dbReference type="ChEBI" id="CHEBI:30413"/>
    </cofactor>
</comment>
<sequence>MDFEHKNFYLMDGHGNPQHSPYSLLYNVTVSFLNDTKSNVSRKWPSFEIEGYLSVRVGRSKPLTHAAEINISETKSYRHQQPTTQMKGLLSVPNSESIDRCDTPKIHQAFTDASANKVRSQKCGQPHYRFHKKHKYWAKLGVPCVSKWRLFVQTVAISLGRLPLWTMFTQQYDALSGHKWGGTYQIGRPSLFFRDPEIIRCCLVNSFSHFHDRHDVKTNEDDPLTQDLFHLCGHRWHIVRQRVAQAFSSAKLRLLYQSLCGCAQKLDAHISSLCSEQGSEEVEVCIKELMANYTMEVISASALGIQCNAIKYPDCELRRILELTMSFSFRKYCIWFMECIWPGLYGKLGPVLTENIMVGIISSFLSVGYETMASVLAICLYEVALHQEVQQRLFQEISQVRKEAGGEITFDDTKKLQFMEQVMSETLRKYPVATTIGRCCTEPFQMPDSPVVVEKGILCFFPTLSLHHDPKYFPEPEKFDPDRFAPENLDKIVPGSYLPFGDGPRSCIGNVFQVT</sequence>
<keyword evidence="7 14" id="KW-0479">Metal-binding</keyword>
<dbReference type="EMBL" id="OU963865">
    <property type="protein sequence ID" value="CAH0387994.1"/>
    <property type="molecule type" value="Genomic_DNA"/>
</dbReference>
<keyword evidence="10 15" id="KW-0560">Oxidoreductase</keyword>
<evidence type="ECO:0008006" key="18">
    <source>
        <dbReference type="Google" id="ProtNLM"/>
    </source>
</evidence>
<keyword evidence="6 14" id="KW-0349">Heme</keyword>
<proteinExistence type="inferred from homology"/>
<evidence type="ECO:0000256" key="3">
    <source>
        <dbReference type="ARBA" id="ARBA00004174"/>
    </source>
</evidence>
<dbReference type="GO" id="GO:0005506">
    <property type="term" value="F:iron ion binding"/>
    <property type="evidence" value="ECO:0007669"/>
    <property type="project" value="InterPro"/>
</dbReference>
<evidence type="ECO:0000256" key="12">
    <source>
        <dbReference type="ARBA" id="ARBA00023033"/>
    </source>
</evidence>
<dbReference type="PROSITE" id="PS00086">
    <property type="entry name" value="CYTOCHROME_P450"/>
    <property type="match status" value="1"/>
</dbReference>
<dbReference type="InterPro" id="IPR001128">
    <property type="entry name" value="Cyt_P450"/>
</dbReference>
<dbReference type="PRINTS" id="PR00385">
    <property type="entry name" value="P450"/>
</dbReference>
<dbReference type="InterPro" id="IPR002403">
    <property type="entry name" value="Cyt_P450_E_grp-IV"/>
</dbReference>
<keyword evidence="8" id="KW-0256">Endoplasmic reticulum</keyword>
<keyword evidence="13" id="KW-0472">Membrane</keyword>
<keyword evidence="12 15" id="KW-0503">Monooxygenase</keyword>
<comment type="function">
    <text evidence="2">May be involved in the metabolism of insect hormones and in the breakdown of synthetic insecticides.</text>
</comment>
<dbReference type="Pfam" id="PF00067">
    <property type="entry name" value="p450"/>
    <property type="match status" value="2"/>
</dbReference>
<dbReference type="CDD" id="cd11056">
    <property type="entry name" value="CYP6-like"/>
    <property type="match status" value="1"/>
</dbReference>
<dbReference type="PRINTS" id="PR00465">
    <property type="entry name" value="EP450IV"/>
</dbReference>
<comment type="similarity">
    <text evidence="5 15">Belongs to the cytochrome P450 family.</text>
</comment>
<keyword evidence="11 14" id="KW-0408">Iron</keyword>
<comment type="subcellular location">
    <subcellularLocation>
        <location evidence="4">Endoplasmic reticulum membrane</location>
        <topology evidence="4">Peripheral membrane protein</topology>
    </subcellularLocation>
    <subcellularLocation>
        <location evidence="3">Microsome membrane</location>
        <topology evidence="3">Peripheral membrane protein</topology>
    </subcellularLocation>
</comment>
<dbReference type="PANTHER" id="PTHR24292">
    <property type="entry name" value="CYTOCHROME P450"/>
    <property type="match status" value="1"/>
</dbReference>
<evidence type="ECO:0000256" key="11">
    <source>
        <dbReference type="ARBA" id="ARBA00023004"/>
    </source>
</evidence>
<evidence type="ECO:0000256" key="13">
    <source>
        <dbReference type="ARBA" id="ARBA00023136"/>
    </source>
</evidence>
<evidence type="ECO:0000256" key="8">
    <source>
        <dbReference type="ARBA" id="ARBA00022824"/>
    </source>
</evidence>
<dbReference type="Gene3D" id="1.10.630.10">
    <property type="entry name" value="Cytochrome P450"/>
    <property type="match status" value="2"/>
</dbReference>
<feature type="binding site" description="axial binding residue" evidence="14">
    <location>
        <position position="507"/>
    </location>
    <ligand>
        <name>heme</name>
        <dbReference type="ChEBI" id="CHEBI:30413"/>
    </ligand>
    <ligandPart>
        <name>Fe</name>
        <dbReference type="ChEBI" id="CHEBI:18248"/>
    </ligandPart>
</feature>
<dbReference type="GO" id="GO:0004497">
    <property type="term" value="F:monooxygenase activity"/>
    <property type="evidence" value="ECO:0007669"/>
    <property type="project" value="UniProtKB-KW"/>
</dbReference>
<protein>
    <recommendedName>
        <fullName evidence="18">Cytochrome P450</fullName>
    </recommendedName>
</protein>
<dbReference type="GO" id="GO:0016705">
    <property type="term" value="F:oxidoreductase activity, acting on paired donors, with incorporation or reduction of molecular oxygen"/>
    <property type="evidence" value="ECO:0007669"/>
    <property type="project" value="InterPro"/>
</dbReference>
<accession>A0A9P0A774</accession>
<keyword evidence="17" id="KW-1185">Reference proteome</keyword>
<evidence type="ECO:0000256" key="15">
    <source>
        <dbReference type="RuleBase" id="RU000461"/>
    </source>
</evidence>
<evidence type="ECO:0000256" key="6">
    <source>
        <dbReference type="ARBA" id="ARBA00022617"/>
    </source>
</evidence>
<dbReference type="PANTHER" id="PTHR24292:SF45">
    <property type="entry name" value="CYTOCHROME P450 6G1-RELATED"/>
    <property type="match status" value="1"/>
</dbReference>
<evidence type="ECO:0000256" key="14">
    <source>
        <dbReference type="PIRSR" id="PIRSR602403-1"/>
    </source>
</evidence>
<organism evidence="16 17">
    <name type="scientific">Bemisia tabaci</name>
    <name type="common">Sweetpotato whitefly</name>
    <name type="synonym">Aleurodes tabaci</name>
    <dbReference type="NCBI Taxonomy" id="7038"/>
    <lineage>
        <taxon>Eukaryota</taxon>
        <taxon>Metazoa</taxon>
        <taxon>Ecdysozoa</taxon>
        <taxon>Arthropoda</taxon>
        <taxon>Hexapoda</taxon>
        <taxon>Insecta</taxon>
        <taxon>Pterygota</taxon>
        <taxon>Neoptera</taxon>
        <taxon>Paraneoptera</taxon>
        <taxon>Hemiptera</taxon>
        <taxon>Sternorrhyncha</taxon>
        <taxon>Aleyrodoidea</taxon>
        <taxon>Aleyrodidae</taxon>
        <taxon>Aleyrodinae</taxon>
        <taxon>Bemisia</taxon>
    </lineage>
</organism>
<evidence type="ECO:0000313" key="16">
    <source>
        <dbReference type="EMBL" id="CAH0387994.1"/>
    </source>
</evidence>
<dbReference type="InterPro" id="IPR017972">
    <property type="entry name" value="Cyt_P450_CS"/>
</dbReference>
<dbReference type="GO" id="GO:0005789">
    <property type="term" value="C:endoplasmic reticulum membrane"/>
    <property type="evidence" value="ECO:0007669"/>
    <property type="project" value="UniProtKB-SubCell"/>
</dbReference>
<evidence type="ECO:0000256" key="7">
    <source>
        <dbReference type="ARBA" id="ARBA00022723"/>
    </source>
</evidence>
<dbReference type="Proteomes" id="UP001152759">
    <property type="component" value="Chromosome 4"/>
</dbReference>
<keyword evidence="9" id="KW-0492">Microsome</keyword>
<evidence type="ECO:0000256" key="5">
    <source>
        <dbReference type="ARBA" id="ARBA00010617"/>
    </source>
</evidence>
<name>A0A9P0A774_BEMTA</name>
<evidence type="ECO:0000256" key="1">
    <source>
        <dbReference type="ARBA" id="ARBA00001971"/>
    </source>
</evidence>
<evidence type="ECO:0000313" key="17">
    <source>
        <dbReference type="Proteomes" id="UP001152759"/>
    </source>
</evidence>
<dbReference type="AlphaFoldDB" id="A0A9P0A774"/>
<dbReference type="GO" id="GO:0020037">
    <property type="term" value="F:heme binding"/>
    <property type="evidence" value="ECO:0007669"/>
    <property type="project" value="InterPro"/>
</dbReference>
<dbReference type="SUPFAM" id="SSF48264">
    <property type="entry name" value="Cytochrome P450"/>
    <property type="match status" value="1"/>
</dbReference>